<proteinExistence type="predicted"/>
<dbReference type="Pfam" id="PF03732">
    <property type="entry name" value="Retrotrans_gag"/>
    <property type="match status" value="1"/>
</dbReference>
<feature type="domain" description="Retrotransposon gag" evidence="2">
    <location>
        <begin position="172"/>
        <end position="262"/>
    </location>
</feature>
<dbReference type="InterPro" id="IPR005162">
    <property type="entry name" value="Retrotrans_gag_dom"/>
</dbReference>
<feature type="region of interest" description="Disordered" evidence="1">
    <location>
        <begin position="295"/>
        <end position="317"/>
    </location>
</feature>
<gene>
    <name evidence="3" type="ORF">B296_00038579</name>
</gene>
<dbReference type="PANTHER" id="PTHR33223:SF10">
    <property type="entry name" value="AMINOTRANSFERASE-LIKE PLANT MOBILE DOMAIN-CONTAINING PROTEIN"/>
    <property type="match status" value="1"/>
</dbReference>
<dbReference type="AlphaFoldDB" id="A0A426XE48"/>
<reference evidence="3 4" key="1">
    <citation type="journal article" date="2014" name="Agronomy (Basel)">
        <title>A Draft Genome Sequence for Ensete ventricosum, the Drought-Tolerant Tree Against Hunger.</title>
        <authorList>
            <person name="Harrison J."/>
            <person name="Moore K.A."/>
            <person name="Paszkiewicz K."/>
            <person name="Jones T."/>
            <person name="Grant M."/>
            <person name="Ambacheew D."/>
            <person name="Muzemil S."/>
            <person name="Studholme D.J."/>
        </authorList>
    </citation>
    <scope>NUCLEOTIDE SEQUENCE [LARGE SCALE GENOMIC DNA]</scope>
</reference>
<evidence type="ECO:0000313" key="3">
    <source>
        <dbReference type="EMBL" id="RRT37747.1"/>
    </source>
</evidence>
<protein>
    <recommendedName>
        <fullName evidence="2">Retrotransposon gag domain-containing protein</fullName>
    </recommendedName>
</protein>
<dbReference type="PANTHER" id="PTHR33223">
    <property type="entry name" value="CCHC-TYPE DOMAIN-CONTAINING PROTEIN"/>
    <property type="match status" value="1"/>
</dbReference>
<sequence>MPTPNCFWRMMTDPWFSSPAFNSAPFVVTAETFLYLTSGYGEDHSPVPTLAHAFDNLPIGSPDGAPINGTGPDFDTISSDTTDSLREQVCQVHQRLDEVQKEVLKSRGEVGESFKGGSPFTPEIQGKPLPTTFRLSTLEPYDGSDDPIEHTAAFRAQMVVYDTSDALMCRTFLTTLRGPGRTWYSCLKPASISSFDLLAKEFELNFLVSARPKPTTASLLRLVQGSNEPLSQFVGRFTSQVQGIPYLHSSLAILAFLTGLRPSRFFWLLIERPPVTLPEMQQRAHQYMVTETLVAGKRDETKPPRKAEVGDPTQSHGKLALNWEGPYRVVEVVRDETYTLATMEGRVLPRTWHISNLRKFYA</sequence>
<name>A0A426XE48_ENSVE</name>
<evidence type="ECO:0000259" key="2">
    <source>
        <dbReference type="Pfam" id="PF03732"/>
    </source>
</evidence>
<dbReference type="EMBL" id="AMZH03021928">
    <property type="protein sequence ID" value="RRT37747.1"/>
    <property type="molecule type" value="Genomic_DNA"/>
</dbReference>
<dbReference type="Proteomes" id="UP000287651">
    <property type="component" value="Unassembled WGS sequence"/>
</dbReference>
<evidence type="ECO:0000256" key="1">
    <source>
        <dbReference type="SAM" id="MobiDB-lite"/>
    </source>
</evidence>
<accession>A0A426XE48</accession>
<organism evidence="3 4">
    <name type="scientific">Ensete ventricosum</name>
    <name type="common">Abyssinian banana</name>
    <name type="synonym">Musa ensete</name>
    <dbReference type="NCBI Taxonomy" id="4639"/>
    <lineage>
        <taxon>Eukaryota</taxon>
        <taxon>Viridiplantae</taxon>
        <taxon>Streptophyta</taxon>
        <taxon>Embryophyta</taxon>
        <taxon>Tracheophyta</taxon>
        <taxon>Spermatophyta</taxon>
        <taxon>Magnoliopsida</taxon>
        <taxon>Liliopsida</taxon>
        <taxon>Zingiberales</taxon>
        <taxon>Musaceae</taxon>
        <taxon>Ensete</taxon>
    </lineage>
</organism>
<comment type="caution">
    <text evidence="3">The sequence shown here is derived from an EMBL/GenBank/DDBJ whole genome shotgun (WGS) entry which is preliminary data.</text>
</comment>
<feature type="compositionally biased region" description="Basic and acidic residues" evidence="1">
    <location>
        <begin position="296"/>
        <end position="309"/>
    </location>
</feature>
<evidence type="ECO:0000313" key="4">
    <source>
        <dbReference type="Proteomes" id="UP000287651"/>
    </source>
</evidence>